<feature type="compositionally biased region" description="Basic and acidic residues" evidence="1">
    <location>
        <begin position="178"/>
        <end position="202"/>
    </location>
</feature>
<gene>
    <name evidence="3" type="ORF">OBBRIDRAFT_94146</name>
</gene>
<feature type="region of interest" description="Disordered" evidence="1">
    <location>
        <begin position="37"/>
        <end position="205"/>
    </location>
</feature>
<dbReference type="GO" id="GO:0000776">
    <property type="term" value="C:kinetochore"/>
    <property type="evidence" value="ECO:0007669"/>
    <property type="project" value="TreeGrafter"/>
</dbReference>
<keyword evidence="4" id="KW-1185">Reference proteome</keyword>
<dbReference type="Proteomes" id="UP000250043">
    <property type="component" value="Unassembled WGS sequence"/>
</dbReference>
<evidence type="ECO:0000313" key="3">
    <source>
        <dbReference type="EMBL" id="OCH88306.1"/>
    </source>
</evidence>
<feature type="compositionally biased region" description="Basic and acidic residues" evidence="1">
    <location>
        <begin position="41"/>
        <end position="72"/>
    </location>
</feature>
<dbReference type="InterPro" id="IPR039249">
    <property type="entry name" value="GPATCH11"/>
</dbReference>
<dbReference type="OrthoDB" id="786951at2759"/>
<protein>
    <recommendedName>
        <fullName evidence="2">G-patch domain-containing protein</fullName>
    </recommendedName>
</protein>
<evidence type="ECO:0000313" key="4">
    <source>
        <dbReference type="Proteomes" id="UP000250043"/>
    </source>
</evidence>
<sequence length="361" mass="40121">MSDEEDYLSDKFLQELTAPAAPRTYAEKRKEAQRLAALKNEQNRRKSRKQLELEAREEGLRKSLFERAKEDEASGQQNKALAMMMKMGFKPGESLGVKHDTDSPPSPSAPASAEATPTGDGASTPEAGASASARPSTQHRAEPLPLSEWAGRKGIGLGKRPASPGASERLAKMARMAADQKEQTDHSAFRDRARQEYEERRAQGRLGPAQRTCVTLDEKEGREFNILWLNPDNPATFPEGLLDALEDSELVAALQRRQTGDTIEGRLRARMQADALQPLTSALDDDSSSAAEKPELHKTPYSQEDIEEATQFLRLSAQDRLELVLDYLRQKYAYCFWCGTQYDNQDDLDANCPGPDEDAHD</sequence>
<dbReference type="InterPro" id="IPR000467">
    <property type="entry name" value="G_patch_dom"/>
</dbReference>
<dbReference type="InterPro" id="IPR025239">
    <property type="entry name" value="DUF4187"/>
</dbReference>
<dbReference type="PANTHER" id="PTHR21032:SF0">
    <property type="entry name" value="G PATCH DOMAIN-CONTAINING PROTEIN 11"/>
    <property type="match status" value="1"/>
</dbReference>
<dbReference type="GO" id="GO:0003676">
    <property type="term" value="F:nucleic acid binding"/>
    <property type="evidence" value="ECO:0007669"/>
    <property type="project" value="InterPro"/>
</dbReference>
<feature type="domain" description="G-patch" evidence="2">
    <location>
        <begin position="76"/>
        <end position="134"/>
    </location>
</feature>
<organism evidence="3 4">
    <name type="scientific">Obba rivulosa</name>
    <dbReference type="NCBI Taxonomy" id="1052685"/>
    <lineage>
        <taxon>Eukaryota</taxon>
        <taxon>Fungi</taxon>
        <taxon>Dikarya</taxon>
        <taxon>Basidiomycota</taxon>
        <taxon>Agaricomycotina</taxon>
        <taxon>Agaricomycetes</taxon>
        <taxon>Polyporales</taxon>
        <taxon>Gelatoporiaceae</taxon>
        <taxon>Obba</taxon>
    </lineage>
</organism>
<dbReference type="Pfam" id="PF13821">
    <property type="entry name" value="DUF4187"/>
    <property type="match status" value="1"/>
</dbReference>
<dbReference type="SMART" id="SM01173">
    <property type="entry name" value="DUF4187"/>
    <property type="match status" value="1"/>
</dbReference>
<evidence type="ECO:0000256" key="1">
    <source>
        <dbReference type="SAM" id="MobiDB-lite"/>
    </source>
</evidence>
<accession>A0A8E2AP38</accession>
<evidence type="ECO:0000259" key="2">
    <source>
        <dbReference type="PROSITE" id="PS50174"/>
    </source>
</evidence>
<dbReference type="Pfam" id="PF01585">
    <property type="entry name" value="G-patch"/>
    <property type="match status" value="1"/>
</dbReference>
<reference evidence="3 4" key="1">
    <citation type="submission" date="2016-07" db="EMBL/GenBank/DDBJ databases">
        <title>Draft genome of the white-rot fungus Obba rivulosa 3A-2.</title>
        <authorList>
            <consortium name="DOE Joint Genome Institute"/>
            <person name="Miettinen O."/>
            <person name="Riley R."/>
            <person name="Acob R."/>
            <person name="Barry K."/>
            <person name="Cullen D."/>
            <person name="De Vries R."/>
            <person name="Hainaut M."/>
            <person name="Hatakka A."/>
            <person name="Henrissat B."/>
            <person name="Hilden K."/>
            <person name="Kuo R."/>
            <person name="Labutti K."/>
            <person name="Lipzen A."/>
            <person name="Makela M.R."/>
            <person name="Sandor L."/>
            <person name="Spatafora J.W."/>
            <person name="Grigoriev I.V."/>
            <person name="Hibbett D.S."/>
        </authorList>
    </citation>
    <scope>NUCLEOTIDE SEQUENCE [LARGE SCALE GENOMIC DNA]</scope>
    <source>
        <strain evidence="3 4">3A-2</strain>
    </source>
</reference>
<dbReference type="PROSITE" id="PS50174">
    <property type="entry name" value="G_PATCH"/>
    <property type="match status" value="1"/>
</dbReference>
<dbReference type="EMBL" id="KV722456">
    <property type="protein sequence ID" value="OCH88306.1"/>
    <property type="molecule type" value="Genomic_DNA"/>
</dbReference>
<feature type="region of interest" description="Disordered" evidence="1">
    <location>
        <begin position="281"/>
        <end position="302"/>
    </location>
</feature>
<proteinExistence type="predicted"/>
<dbReference type="AlphaFoldDB" id="A0A8E2AP38"/>
<name>A0A8E2AP38_9APHY</name>
<dbReference type="PANTHER" id="PTHR21032">
    <property type="entry name" value="G PATCH DOMAIN-CONTAINING PROTEIN 11"/>
    <property type="match status" value="1"/>
</dbReference>